<evidence type="ECO:0000313" key="7">
    <source>
        <dbReference type="Proteomes" id="UP000320806"/>
    </source>
</evidence>
<dbReference type="InterPro" id="IPR009061">
    <property type="entry name" value="DNA-bd_dom_put_sf"/>
</dbReference>
<dbReference type="InterPro" id="IPR006158">
    <property type="entry name" value="Cobalamin-bd"/>
</dbReference>
<dbReference type="Gene3D" id="1.10.1240.10">
    <property type="entry name" value="Methionine synthase domain"/>
    <property type="match status" value="1"/>
</dbReference>
<protein>
    <submittedName>
        <fullName evidence="6">MerR family transcriptional regulator</fullName>
    </submittedName>
</protein>
<keyword evidence="3" id="KW-0804">Transcription</keyword>
<dbReference type="SUPFAM" id="SSF46955">
    <property type="entry name" value="Putative DNA-binding domain"/>
    <property type="match status" value="1"/>
</dbReference>
<keyword evidence="7" id="KW-1185">Reference proteome</keyword>
<dbReference type="GO" id="GO:0031419">
    <property type="term" value="F:cobalamin binding"/>
    <property type="evidence" value="ECO:0007669"/>
    <property type="project" value="InterPro"/>
</dbReference>
<dbReference type="InterPro" id="IPR000551">
    <property type="entry name" value="MerR-type_HTH_dom"/>
</dbReference>
<dbReference type="EMBL" id="VFMO01000001">
    <property type="protein sequence ID" value="TQJ13182.1"/>
    <property type="molecule type" value="Genomic_DNA"/>
</dbReference>
<dbReference type="Pfam" id="PF02607">
    <property type="entry name" value="B12-binding_2"/>
    <property type="match status" value="1"/>
</dbReference>
<dbReference type="SMART" id="SM00422">
    <property type="entry name" value="HTH_MERR"/>
    <property type="match status" value="1"/>
</dbReference>
<dbReference type="RefSeq" id="WP_141927389.1">
    <property type="nucleotide sequence ID" value="NZ_BAABCI010000015.1"/>
</dbReference>
<evidence type="ECO:0000256" key="3">
    <source>
        <dbReference type="ARBA" id="ARBA00023163"/>
    </source>
</evidence>
<dbReference type="GO" id="GO:0046872">
    <property type="term" value="F:metal ion binding"/>
    <property type="evidence" value="ECO:0007669"/>
    <property type="project" value="InterPro"/>
</dbReference>
<dbReference type="GO" id="GO:0003677">
    <property type="term" value="F:DNA binding"/>
    <property type="evidence" value="ECO:0007669"/>
    <property type="project" value="UniProtKB-KW"/>
</dbReference>
<reference evidence="6 7" key="1">
    <citation type="submission" date="2019-06" db="EMBL/GenBank/DDBJ databases">
        <title>Sequencing the genomes of 1000 actinobacteria strains.</title>
        <authorList>
            <person name="Klenk H.-P."/>
        </authorList>
    </citation>
    <scope>NUCLEOTIDE SEQUENCE [LARGE SCALE GENOMIC DNA]</scope>
    <source>
        <strain evidence="6 7">DSM 19828</strain>
    </source>
</reference>
<dbReference type="SUPFAM" id="SSF52242">
    <property type="entry name" value="Cobalamin (vitamin B12)-binding domain"/>
    <property type="match status" value="1"/>
</dbReference>
<dbReference type="InterPro" id="IPR036594">
    <property type="entry name" value="Meth_synthase_dom"/>
</dbReference>
<evidence type="ECO:0000256" key="2">
    <source>
        <dbReference type="ARBA" id="ARBA00023125"/>
    </source>
</evidence>
<dbReference type="GO" id="GO:0003700">
    <property type="term" value="F:DNA-binding transcription factor activity"/>
    <property type="evidence" value="ECO:0007669"/>
    <property type="project" value="InterPro"/>
</dbReference>
<dbReference type="Pfam" id="PF02310">
    <property type="entry name" value="B12-binding"/>
    <property type="match status" value="1"/>
</dbReference>
<evidence type="ECO:0000256" key="1">
    <source>
        <dbReference type="ARBA" id="ARBA00023015"/>
    </source>
</evidence>
<dbReference type="OrthoDB" id="9800334at2"/>
<evidence type="ECO:0000259" key="4">
    <source>
        <dbReference type="PROSITE" id="PS50937"/>
    </source>
</evidence>
<dbReference type="Proteomes" id="UP000320806">
    <property type="component" value="Unassembled WGS sequence"/>
</dbReference>
<dbReference type="Gene3D" id="3.40.50.280">
    <property type="entry name" value="Cobalamin-binding domain"/>
    <property type="match status" value="1"/>
</dbReference>
<dbReference type="CDD" id="cd01104">
    <property type="entry name" value="HTH_MlrA-CarA"/>
    <property type="match status" value="1"/>
</dbReference>
<gene>
    <name evidence="6" type="ORF">FB459_0582</name>
</gene>
<evidence type="ECO:0000259" key="5">
    <source>
        <dbReference type="PROSITE" id="PS51332"/>
    </source>
</evidence>
<dbReference type="PROSITE" id="PS51332">
    <property type="entry name" value="B12_BINDING"/>
    <property type="match status" value="1"/>
</dbReference>
<feature type="domain" description="HTH merR-type" evidence="4">
    <location>
        <begin position="6"/>
        <end position="75"/>
    </location>
</feature>
<feature type="domain" description="B12-binding" evidence="5">
    <location>
        <begin position="171"/>
        <end position="294"/>
    </location>
</feature>
<accession>A0A542ECX2</accession>
<keyword evidence="2" id="KW-0238">DNA-binding</keyword>
<organism evidence="6 7">
    <name type="scientific">Yimella lutea</name>
    <dbReference type="NCBI Taxonomy" id="587872"/>
    <lineage>
        <taxon>Bacteria</taxon>
        <taxon>Bacillati</taxon>
        <taxon>Actinomycetota</taxon>
        <taxon>Actinomycetes</taxon>
        <taxon>Micrococcales</taxon>
        <taxon>Dermacoccaceae</taxon>
        <taxon>Yimella</taxon>
    </lineage>
</organism>
<proteinExistence type="predicted"/>
<dbReference type="AlphaFoldDB" id="A0A542ECX2"/>
<dbReference type="Gene3D" id="1.10.1660.10">
    <property type="match status" value="1"/>
</dbReference>
<dbReference type="InterPro" id="IPR047057">
    <property type="entry name" value="MerR_fam"/>
</dbReference>
<dbReference type="PANTHER" id="PTHR30204:SF67">
    <property type="entry name" value="HTH-TYPE TRANSCRIPTIONAL REGULATOR MLRA-RELATED"/>
    <property type="match status" value="1"/>
</dbReference>
<dbReference type="PROSITE" id="PS00552">
    <property type="entry name" value="HTH_MERR_1"/>
    <property type="match status" value="1"/>
</dbReference>
<name>A0A542ECX2_9MICO</name>
<dbReference type="PROSITE" id="PS50937">
    <property type="entry name" value="HTH_MERR_2"/>
    <property type="match status" value="1"/>
</dbReference>
<dbReference type="InterPro" id="IPR003759">
    <property type="entry name" value="Cbl-bd_cap"/>
</dbReference>
<dbReference type="PANTHER" id="PTHR30204">
    <property type="entry name" value="REDOX-CYCLING DRUG-SENSING TRANSCRIPTIONAL ACTIVATOR SOXR"/>
    <property type="match status" value="1"/>
</dbReference>
<comment type="caution">
    <text evidence="6">The sequence shown here is derived from an EMBL/GenBank/DDBJ whole genome shotgun (WGS) entry which is preliminary data.</text>
</comment>
<sequence>MANEPSMRIGRLAELVGVSSDVLRVWERRYGLFEPERTPGGYRLYSEADLDLARRVLALREKGVPISAAVSAVTQGRPIRSASAEQGLRLRRELDSAAGEFDEFTFVSVLDRAIDEFGVADTIHDILMPHLQQVGTEWEAGRISVAQEHFVSHIVRRRVGSLARLVDDADAPIAVLACPPKELHDIPLLALGVLMSDAGWRVRYLGPNTPLKDLYGACERLDPDLIIMSGTRRTVFEARAGALRRLSQRWPMAIGGRGATPSVAAVIGADRLPEHLRDSAEFLLTSRDQYRRPAAGQ</sequence>
<dbReference type="Pfam" id="PF13411">
    <property type="entry name" value="MerR_1"/>
    <property type="match status" value="1"/>
</dbReference>
<dbReference type="InterPro" id="IPR036724">
    <property type="entry name" value="Cobalamin-bd_sf"/>
</dbReference>
<keyword evidence="1" id="KW-0805">Transcription regulation</keyword>
<dbReference type="CDD" id="cd02065">
    <property type="entry name" value="B12-binding_like"/>
    <property type="match status" value="1"/>
</dbReference>
<evidence type="ECO:0000313" key="6">
    <source>
        <dbReference type="EMBL" id="TQJ13182.1"/>
    </source>
</evidence>